<gene>
    <name evidence="1" type="ORF">HAX54_007425</name>
</gene>
<accession>A0ABS8TE70</accession>
<evidence type="ECO:0000313" key="1">
    <source>
        <dbReference type="EMBL" id="MCD7468879.1"/>
    </source>
</evidence>
<evidence type="ECO:0000313" key="2">
    <source>
        <dbReference type="Proteomes" id="UP000823775"/>
    </source>
</evidence>
<protein>
    <submittedName>
        <fullName evidence="1">Uncharacterized protein</fullName>
    </submittedName>
</protein>
<organism evidence="1 2">
    <name type="scientific">Datura stramonium</name>
    <name type="common">Jimsonweed</name>
    <name type="synonym">Common thornapple</name>
    <dbReference type="NCBI Taxonomy" id="4076"/>
    <lineage>
        <taxon>Eukaryota</taxon>
        <taxon>Viridiplantae</taxon>
        <taxon>Streptophyta</taxon>
        <taxon>Embryophyta</taxon>
        <taxon>Tracheophyta</taxon>
        <taxon>Spermatophyta</taxon>
        <taxon>Magnoliopsida</taxon>
        <taxon>eudicotyledons</taxon>
        <taxon>Gunneridae</taxon>
        <taxon>Pentapetalae</taxon>
        <taxon>asterids</taxon>
        <taxon>lamiids</taxon>
        <taxon>Solanales</taxon>
        <taxon>Solanaceae</taxon>
        <taxon>Solanoideae</taxon>
        <taxon>Datureae</taxon>
        <taxon>Datura</taxon>
    </lineage>
</organism>
<dbReference type="EMBL" id="JACEIK010001381">
    <property type="protein sequence ID" value="MCD7468879.1"/>
    <property type="molecule type" value="Genomic_DNA"/>
</dbReference>
<sequence>MKSYSSNYLLGLDSLSSSFSKVMEKALSTEDTAEEKSSRNSRKAKSFYYQAFELANLMYLKAKHIKSFVGTAHFANRVKLATPIDSEVGTWIITAVS</sequence>
<dbReference type="Proteomes" id="UP000823775">
    <property type="component" value="Unassembled WGS sequence"/>
</dbReference>
<comment type="caution">
    <text evidence="1">The sequence shown here is derived from an EMBL/GenBank/DDBJ whole genome shotgun (WGS) entry which is preliminary data.</text>
</comment>
<proteinExistence type="predicted"/>
<keyword evidence="2" id="KW-1185">Reference proteome</keyword>
<reference evidence="1 2" key="1">
    <citation type="journal article" date="2021" name="BMC Genomics">
        <title>Datura genome reveals duplications of psychoactive alkaloid biosynthetic genes and high mutation rate following tissue culture.</title>
        <authorList>
            <person name="Rajewski A."/>
            <person name="Carter-House D."/>
            <person name="Stajich J."/>
            <person name="Litt A."/>
        </authorList>
    </citation>
    <scope>NUCLEOTIDE SEQUENCE [LARGE SCALE GENOMIC DNA]</scope>
    <source>
        <strain evidence="1">AR-01</strain>
    </source>
</reference>
<name>A0ABS8TE70_DATST</name>